<proteinExistence type="inferred from homology"/>
<keyword evidence="7" id="KW-0325">Glycoprotein</keyword>
<keyword evidence="3" id="KW-0677">Repeat</keyword>
<evidence type="ECO:0000256" key="2">
    <source>
        <dbReference type="ARBA" id="ARBA00022729"/>
    </source>
</evidence>
<dbReference type="Pfam" id="PF01582">
    <property type="entry name" value="TIR"/>
    <property type="match status" value="1"/>
</dbReference>
<evidence type="ECO:0000256" key="3">
    <source>
        <dbReference type="ARBA" id="ARBA00022737"/>
    </source>
</evidence>
<gene>
    <name evidence="13" type="ORF">HF521_016667</name>
</gene>
<dbReference type="EMBL" id="JABFDY010000003">
    <property type="protein sequence ID" value="KAF7709817.1"/>
    <property type="molecule type" value="Genomic_DNA"/>
</dbReference>
<evidence type="ECO:0000313" key="13">
    <source>
        <dbReference type="EMBL" id="KAF7709817.1"/>
    </source>
</evidence>
<dbReference type="InterPro" id="IPR000157">
    <property type="entry name" value="TIR_dom"/>
</dbReference>
<feature type="domain" description="Ig-like" evidence="12">
    <location>
        <begin position="31"/>
        <end position="102"/>
    </location>
</feature>
<comment type="similarity">
    <text evidence="1">Belongs to the interleukin-1 receptor family.</text>
</comment>
<dbReference type="PANTHER" id="PTHR11890">
    <property type="entry name" value="INTERLEUKIN-1 RECEPTOR FAMILY MEMBER"/>
    <property type="match status" value="1"/>
</dbReference>
<dbReference type="GO" id="GO:0004908">
    <property type="term" value="F:interleukin-1 receptor activity"/>
    <property type="evidence" value="ECO:0007669"/>
    <property type="project" value="InterPro"/>
</dbReference>
<dbReference type="Gene3D" id="3.40.50.10140">
    <property type="entry name" value="Toll/interleukin-1 receptor homology (TIR) domain"/>
    <property type="match status" value="1"/>
</dbReference>
<evidence type="ECO:0000256" key="7">
    <source>
        <dbReference type="ARBA" id="ARBA00023180"/>
    </source>
</evidence>
<evidence type="ECO:0000256" key="4">
    <source>
        <dbReference type="ARBA" id="ARBA00022801"/>
    </source>
</evidence>
<dbReference type="SUPFAM" id="SSF52200">
    <property type="entry name" value="Toll/Interleukin receptor TIR domain"/>
    <property type="match status" value="1"/>
</dbReference>
<reference evidence="13" key="1">
    <citation type="submission" date="2020-08" db="EMBL/GenBank/DDBJ databases">
        <title>Chromosome-level assembly of Southern catfish (Silurus meridionalis) provides insights into visual adaptation to the nocturnal and benthic lifestyles.</title>
        <authorList>
            <person name="Zhang Y."/>
            <person name="Wang D."/>
            <person name="Peng Z."/>
        </authorList>
    </citation>
    <scope>NUCLEOTIDE SEQUENCE</scope>
    <source>
        <strain evidence="13">SWU-2019-XX</strain>
        <tissue evidence="13">Muscle</tissue>
    </source>
</reference>
<keyword evidence="2 10" id="KW-0732">Signal</keyword>
<dbReference type="InterPro" id="IPR007110">
    <property type="entry name" value="Ig-like_dom"/>
</dbReference>
<feature type="signal peptide" evidence="10">
    <location>
        <begin position="1"/>
        <end position="19"/>
    </location>
</feature>
<keyword evidence="4" id="KW-0378">Hydrolase</keyword>
<feature type="domain" description="TIR" evidence="11">
    <location>
        <begin position="378"/>
        <end position="561"/>
    </location>
</feature>
<dbReference type="PROSITE" id="PS50835">
    <property type="entry name" value="IG_LIKE"/>
    <property type="match status" value="3"/>
</dbReference>
<evidence type="ECO:0000259" key="11">
    <source>
        <dbReference type="PROSITE" id="PS50104"/>
    </source>
</evidence>
<dbReference type="InterPro" id="IPR036179">
    <property type="entry name" value="Ig-like_dom_sf"/>
</dbReference>
<dbReference type="InterPro" id="IPR035897">
    <property type="entry name" value="Toll_tir_struct_dom_sf"/>
</dbReference>
<evidence type="ECO:0000256" key="6">
    <source>
        <dbReference type="ARBA" id="ARBA00023157"/>
    </source>
</evidence>
<evidence type="ECO:0000256" key="5">
    <source>
        <dbReference type="ARBA" id="ARBA00023027"/>
    </source>
</evidence>
<dbReference type="GO" id="GO:0016787">
    <property type="term" value="F:hydrolase activity"/>
    <property type="evidence" value="ECO:0007669"/>
    <property type="project" value="UniProtKB-KW"/>
</dbReference>
<dbReference type="AlphaFoldDB" id="A0A8T0BWF3"/>
<dbReference type="Proteomes" id="UP000606274">
    <property type="component" value="Unassembled WGS sequence"/>
</dbReference>
<dbReference type="PRINTS" id="PR01537">
    <property type="entry name" value="INTRLKN1R1F"/>
</dbReference>
<evidence type="ECO:0000256" key="8">
    <source>
        <dbReference type="ARBA" id="ARBA00023319"/>
    </source>
</evidence>
<comment type="caution">
    <text evidence="13">The sequence shown here is derived from an EMBL/GenBank/DDBJ whole genome shotgun (WGS) entry which is preliminary data.</text>
</comment>
<organism evidence="13 14">
    <name type="scientific">Silurus meridionalis</name>
    <name type="common">Southern catfish</name>
    <name type="synonym">Silurus soldatovi meridionalis</name>
    <dbReference type="NCBI Taxonomy" id="175797"/>
    <lineage>
        <taxon>Eukaryota</taxon>
        <taxon>Metazoa</taxon>
        <taxon>Chordata</taxon>
        <taxon>Craniata</taxon>
        <taxon>Vertebrata</taxon>
        <taxon>Euteleostomi</taxon>
        <taxon>Actinopterygii</taxon>
        <taxon>Neopterygii</taxon>
        <taxon>Teleostei</taxon>
        <taxon>Ostariophysi</taxon>
        <taxon>Siluriformes</taxon>
        <taxon>Siluridae</taxon>
        <taxon>Silurus</taxon>
    </lineage>
</organism>
<keyword evidence="14" id="KW-1185">Reference proteome</keyword>
<dbReference type="OrthoDB" id="9940746at2759"/>
<dbReference type="PROSITE" id="PS50104">
    <property type="entry name" value="TIR"/>
    <property type="match status" value="1"/>
</dbReference>
<dbReference type="PANTHER" id="PTHR11890:SF26">
    <property type="entry name" value="INTERLEUKIN-1 RECEPTOR TYPE 1"/>
    <property type="match status" value="1"/>
</dbReference>
<feature type="transmembrane region" description="Helical" evidence="9">
    <location>
        <begin position="337"/>
        <end position="356"/>
    </location>
</feature>
<dbReference type="InterPro" id="IPR003599">
    <property type="entry name" value="Ig_sub"/>
</dbReference>
<keyword evidence="9" id="KW-0472">Membrane</keyword>
<evidence type="ECO:0000256" key="9">
    <source>
        <dbReference type="SAM" id="Phobius"/>
    </source>
</evidence>
<accession>A0A8T0BWF3</accession>
<keyword evidence="5" id="KW-0520">NAD</keyword>
<sequence length="573" mass="65009">MVSWCLFLLILIFSQQSRGLSFTEHLEICAGQVYILNCGSIFENNVVNVNWTREQTQDWDTGIKIINQSLWFFPVQESHRGKYTCYYFSDMDESPENHFSISTATTFLNVSKSKCPEATSGPPLFLTKNRHGFLRCDSKSISEIANSNSFSILGWTWMKDCSPLSLAETSDKLTFGPVSLDDEGVYTCLLNFTFNGTSYTMAQSKKVIVRDSSPVPQKPRVIKPQKETLAVKLGSKLVLNCKVFVGHGSCEMDRAEFHNLYWLWNNSFMEDLPQHITTNNCTTEDNVEYLYSNLTIMEVQQEFFNIPYYCVILTSDGYDNGTVTLIQYSQRELYCTMAVLVAYAAVALGFVLFYMFKVDLVLAYRNLSPCLKQQNDGKLYDAYVSYLSEDCQSVSSATDFALKVLPDVLENQLGYSLFISCRDAPPGTAIHDVISETVGKSRRIIIVLPPQDLARPSKGELLNKMPNKHLSLNNNITAIDPDISELSGLNWGPYECWVGLHDALIKECMQVILVQVGAEVDDALLSESLRYVKNTQGILKWKQCYTKKPNGRFWKQMRYRMPPPQKARTAVMV</sequence>
<name>A0A8T0BWF3_SILME</name>
<feature type="domain" description="Ig-like" evidence="12">
    <location>
        <begin position="219"/>
        <end position="324"/>
    </location>
</feature>
<keyword evidence="8" id="KW-0393">Immunoglobulin domain</keyword>
<keyword evidence="9" id="KW-1133">Transmembrane helix</keyword>
<feature type="domain" description="Ig-like" evidence="12">
    <location>
        <begin position="116"/>
        <end position="208"/>
    </location>
</feature>
<dbReference type="InterPro" id="IPR013783">
    <property type="entry name" value="Ig-like_fold"/>
</dbReference>
<dbReference type="SUPFAM" id="SSF48726">
    <property type="entry name" value="Immunoglobulin"/>
    <property type="match status" value="3"/>
</dbReference>
<evidence type="ECO:0000256" key="1">
    <source>
        <dbReference type="ARBA" id="ARBA00009752"/>
    </source>
</evidence>
<dbReference type="InterPro" id="IPR015621">
    <property type="entry name" value="IL-1_rcpt_fam"/>
</dbReference>
<protein>
    <submittedName>
        <fullName evidence="13">Uncharacterized protein</fullName>
    </submittedName>
</protein>
<evidence type="ECO:0000259" key="12">
    <source>
        <dbReference type="PROSITE" id="PS50835"/>
    </source>
</evidence>
<evidence type="ECO:0000313" key="14">
    <source>
        <dbReference type="Proteomes" id="UP000606274"/>
    </source>
</evidence>
<feature type="chain" id="PRO_5035719284" evidence="10">
    <location>
        <begin position="20"/>
        <end position="573"/>
    </location>
</feature>
<keyword evidence="9" id="KW-0812">Transmembrane</keyword>
<dbReference type="InterPro" id="IPR004074">
    <property type="entry name" value="IL-1_rcpt_I/II-typ"/>
</dbReference>
<dbReference type="PRINTS" id="PR01536">
    <property type="entry name" value="INTRLKN1R12F"/>
</dbReference>
<dbReference type="Gene3D" id="2.60.40.10">
    <property type="entry name" value="Immunoglobulins"/>
    <property type="match status" value="3"/>
</dbReference>
<keyword evidence="6" id="KW-1015">Disulfide bond</keyword>
<dbReference type="SMART" id="SM00409">
    <property type="entry name" value="IG"/>
    <property type="match status" value="3"/>
</dbReference>
<evidence type="ECO:0000256" key="10">
    <source>
        <dbReference type="SAM" id="SignalP"/>
    </source>
</evidence>